<dbReference type="GO" id="GO:0008168">
    <property type="term" value="F:methyltransferase activity"/>
    <property type="evidence" value="ECO:0007669"/>
    <property type="project" value="UniProtKB-KW"/>
</dbReference>
<feature type="domain" description="Methyltransferase regulatory" evidence="1">
    <location>
        <begin position="215"/>
        <end position="296"/>
    </location>
</feature>
<dbReference type="InterPro" id="IPR018773">
    <property type="entry name" value="MeTrfase_reg_dom_prd"/>
</dbReference>
<name>A0ABR6Y8Y1_9BURK</name>
<evidence type="ECO:0000313" key="4">
    <source>
        <dbReference type="Proteomes" id="UP000624279"/>
    </source>
</evidence>
<organism evidence="3 4">
    <name type="scientific">Undibacterium flavidum</name>
    <dbReference type="NCBI Taxonomy" id="2762297"/>
    <lineage>
        <taxon>Bacteria</taxon>
        <taxon>Pseudomonadati</taxon>
        <taxon>Pseudomonadota</taxon>
        <taxon>Betaproteobacteria</taxon>
        <taxon>Burkholderiales</taxon>
        <taxon>Oxalobacteraceae</taxon>
        <taxon>Undibacterium</taxon>
    </lineage>
</organism>
<accession>A0ABR6Y8Y1</accession>
<evidence type="ECO:0000313" key="3">
    <source>
        <dbReference type="EMBL" id="MBC3873047.1"/>
    </source>
</evidence>
<evidence type="ECO:0000259" key="1">
    <source>
        <dbReference type="Pfam" id="PF10119"/>
    </source>
</evidence>
<protein>
    <submittedName>
        <fullName evidence="3">Methyltransferase regulatory domain-containing protein</fullName>
    </submittedName>
</protein>
<dbReference type="InterPro" id="IPR029063">
    <property type="entry name" value="SAM-dependent_MTases_sf"/>
</dbReference>
<dbReference type="Pfam" id="PF10119">
    <property type="entry name" value="MethyTransf_Reg"/>
    <property type="match status" value="1"/>
</dbReference>
<dbReference type="PANTHER" id="PTHR43464">
    <property type="entry name" value="METHYLTRANSFERASE"/>
    <property type="match status" value="1"/>
</dbReference>
<dbReference type="PANTHER" id="PTHR43464:SF77">
    <property type="entry name" value="BLL3586 PROTEIN"/>
    <property type="match status" value="1"/>
</dbReference>
<dbReference type="InterPro" id="IPR025714">
    <property type="entry name" value="Methyltranfer_dom"/>
</dbReference>
<dbReference type="Pfam" id="PF13847">
    <property type="entry name" value="Methyltransf_31"/>
    <property type="match status" value="1"/>
</dbReference>
<feature type="domain" description="Methyltransferase" evidence="2">
    <location>
        <begin position="41"/>
        <end position="151"/>
    </location>
</feature>
<dbReference type="EMBL" id="JACOGA010000004">
    <property type="protein sequence ID" value="MBC3873047.1"/>
    <property type="molecule type" value="Genomic_DNA"/>
</dbReference>
<keyword evidence="3" id="KW-0808">Transferase</keyword>
<dbReference type="Gene3D" id="3.40.50.150">
    <property type="entry name" value="Vaccinia Virus protein VP39"/>
    <property type="match status" value="1"/>
</dbReference>
<keyword evidence="4" id="KW-1185">Reference proteome</keyword>
<keyword evidence="3" id="KW-0489">Methyltransferase</keyword>
<comment type="caution">
    <text evidence="3">The sequence shown here is derived from an EMBL/GenBank/DDBJ whole genome shotgun (WGS) entry which is preliminary data.</text>
</comment>
<dbReference type="RefSeq" id="WP_186941090.1">
    <property type="nucleotide sequence ID" value="NZ_JACOGA010000004.1"/>
</dbReference>
<gene>
    <name evidence="3" type="ORF">H8K55_05570</name>
</gene>
<dbReference type="SUPFAM" id="SSF53335">
    <property type="entry name" value="S-adenosyl-L-methionine-dependent methyltransferases"/>
    <property type="match status" value="1"/>
</dbReference>
<proteinExistence type="predicted"/>
<sequence length="506" mass="56823">MNWKHGYFADSGYTYGFYPETMPWRLHWAAKLQDHRTNLQGFRYLDAGCGQGYNLIIAAICHPDSEFVGIDFLPEHIAHARGLAERCGVQNVRFIEGDFIRLAEDPASLGEFDYAVCHGISTWIAPVVRNALFKLIGQVLKPGGIFYNSYNTLPGWLSMIPFQHLVLLEQKSKSGKLAIEAATADIDSLRTLAPSILKALPGMEARFQNMKVQDTSYLLQEYNNEFWEPLFVSQMIGDMANVKLNYLGTATLPECFDALLPKDLKDWLFTQESVTMREQLRDYALNQSFRRDLYVKGGNKFWTHEKTKFINETRFVFNPMMKLPEEGAPFEIKGGILTISGKPEIYLPLLQFVKDAGIAGASISELMARLTDPAERQAVQSTVTLMVHSNYLMPLTNADASGRQITIKLTEAVLAGAPYKYLPLPVVGTAIAMGEVDWVLMHLTLTDVPTSQWNKALPEVLKRLGRSLLKDGAPIFDAATQNQIVDGLVKTWVEIRVPFFKSVKAI</sequence>
<reference evidence="3 4" key="1">
    <citation type="submission" date="2020-08" db="EMBL/GenBank/DDBJ databases">
        <title>Novel species isolated from subtropical streams in China.</title>
        <authorList>
            <person name="Lu H."/>
        </authorList>
    </citation>
    <scope>NUCLEOTIDE SEQUENCE [LARGE SCALE GENOMIC DNA]</scope>
    <source>
        <strain evidence="3 4">LX15W</strain>
    </source>
</reference>
<dbReference type="Proteomes" id="UP000624279">
    <property type="component" value="Unassembled WGS sequence"/>
</dbReference>
<dbReference type="GO" id="GO:0032259">
    <property type="term" value="P:methylation"/>
    <property type="evidence" value="ECO:0007669"/>
    <property type="project" value="UniProtKB-KW"/>
</dbReference>
<evidence type="ECO:0000259" key="2">
    <source>
        <dbReference type="Pfam" id="PF13847"/>
    </source>
</evidence>
<dbReference type="CDD" id="cd02440">
    <property type="entry name" value="AdoMet_MTases"/>
    <property type="match status" value="1"/>
</dbReference>